<dbReference type="EMBL" id="JACBZM010000001">
    <property type="protein sequence ID" value="NYI43613.1"/>
    <property type="molecule type" value="Genomic_DNA"/>
</dbReference>
<keyword evidence="1" id="KW-0472">Membrane</keyword>
<keyword evidence="1" id="KW-0812">Transmembrane</keyword>
<proteinExistence type="predicted"/>
<evidence type="ECO:0000313" key="6">
    <source>
        <dbReference type="Proteomes" id="UP000662818"/>
    </source>
</evidence>
<evidence type="ECO:0000256" key="1">
    <source>
        <dbReference type="SAM" id="Phobius"/>
    </source>
</evidence>
<organism evidence="3 5">
    <name type="scientific">Nocardioides aromaticivorans</name>
    <dbReference type="NCBI Taxonomy" id="200618"/>
    <lineage>
        <taxon>Bacteria</taxon>
        <taxon>Bacillati</taxon>
        <taxon>Actinomycetota</taxon>
        <taxon>Actinomycetes</taxon>
        <taxon>Propionibacteriales</taxon>
        <taxon>Nocardioidaceae</taxon>
        <taxon>Nocardioides</taxon>
    </lineage>
</organism>
<keyword evidence="6" id="KW-1185">Reference proteome</keyword>
<feature type="transmembrane region" description="Helical" evidence="1">
    <location>
        <begin position="162"/>
        <end position="182"/>
    </location>
</feature>
<keyword evidence="1" id="KW-1133">Transmembrane helix</keyword>
<evidence type="ECO:0000256" key="2">
    <source>
        <dbReference type="SAM" id="SignalP"/>
    </source>
</evidence>
<evidence type="ECO:0000313" key="3">
    <source>
        <dbReference type="EMBL" id="NYI43613.1"/>
    </source>
</evidence>
<gene>
    <name evidence="3" type="ORF">BJ993_000693</name>
    <name evidence="4" type="ORF">CFH99_18360</name>
</gene>
<evidence type="ECO:0000313" key="4">
    <source>
        <dbReference type="EMBL" id="QSR27590.1"/>
    </source>
</evidence>
<reference evidence="4 6" key="1">
    <citation type="submission" date="2017-06" db="EMBL/GenBank/DDBJ databases">
        <title>Complete Genome Sequence of the Soil Carbazole-Degrading Bacterium Nocardioides aromaticivorans IC177.</title>
        <authorList>
            <person name="Vejarano F."/>
            <person name="Suzuki-Minakuchi C."/>
            <person name="Ohtsubo Y."/>
            <person name="Tsuda M."/>
            <person name="Okada K."/>
            <person name="Nojiri H."/>
        </authorList>
    </citation>
    <scope>NUCLEOTIDE SEQUENCE [LARGE SCALE GENOMIC DNA]</scope>
    <source>
        <strain evidence="4 6">IC177</strain>
    </source>
</reference>
<dbReference type="Proteomes" id="UP000562045">
    <property type="component" value="Unassembled WGS sequence"/>
</dbReference>
<sequence length="191" mass="19251">MLRKIAALAALSAAVVVTPVGSATADDGYSGMQIPTETLIVVVDAEIGKPVELEVSASANYPTPPEGDIEVKILAASGTARGARAVASAPLFTTTVHFVDDAVPVTGPSLPRGKYIATAALTPDNTELFLPSDDTTAFRLGAGPGGDDDDNGNLPNTGGPNVMWLLLGTALVGAGVGGVGYGRRRQQGVPA</sequence>
<feature type="signal peptide" evidence="2">
    <location>
        <begin position="1"/>
        <end position="25"/>
    </location>
</feature>
<feature type="chain" id="PRO_5044662550" evidence="2">
    <location>
        <begin position="26"/>
        <end position="191"/>
    </location>
</feature>
<reference evidence="3 5" key="2">
    <citation type="submission" date="2020-07" db="EMBL/GenBank/DDBJ databases">
        <title>Sequencing the genomes of 1000 actinobacteria strains.</title>
        <authorList>
            <person name="Klenk H.-P."/>
        </authorList>
    </citation>
    <scope>NUCLEOTIDE SEQUENCE [LARGE SCALE GENOMIC DNA]</scope>
    <source>
        <strain evidence="3 5">DSM 15131</strain>
    </source>
</reference>
<evidence type="ECO:0000313" key="5">
    <source>
        <dbReference type="Proteomes" id="UP000562045"/>
    </source>
</evidence>
<dbReference type="RefSeq" id="WP_036541272.1">
    <property type="nucleotide sequence ID" value="NZ_CP022295.1"/>
</dbReference>
<protein>
    <submittedName>
        <fullName evidence="3">LPXTG-motif cell wall-anchored protein</fullName>
    </submittedName>
</protein>
<dbReference type="NCBIfam" id="TIGR01167">
    <property type="entry name" value="LPXTG_anchor"/>
    <property type="match status" value="1"/>
</dbReference>
<dbReference type="Proteomes" id="UP000662818">
    <property type="component" value="Chromosome"/>
</dbReference>
<keyword evidence="2" id="KW-0732">Signal</keyword>
<accession>A0A7Y9ZG25</accession>
<name>A0A7Y9ZG25_9ACTN</name>
<dbReference type="EMBL" id="CP022295">
    <property type="protein sequence ID" value="QSR27590.1"/>
    <property type="molecule type" value="Genomic_DNA"/>
</dbReference>
<dbReference type="AlphaFoldDB" id="A0A7Y9ZG25"/>